<evidence type="ECO:0000259" key="4">
    <source>
        <dbReference type="Pfam" id="PF01814"/>
    </source>
</evidence>
<dbReference type="InterPro" id="IPR016131">
    <property type="entry name" value="Haemerythrin_Fe_BS"/>
</dbReference>
<proteinExistence type="inferred from homology"/>
<dbReference type="PROSITE" id="PS00550">
    <property type="entry name" value="HEMERYTHRINS"/>
    <property type="match status" value="1"/>
</dbReference>
<protein>
    <recommendedName>
        <fullName evidence="4">Hemerythrin-like domain-containing protein</fullName>
    </recommendedName>
</protein>
<evidence type="ECO:0000313" key="6">
    <source>
        <dbReference type="Proteomes" id="UP000176424"/>
    </source>
</evidence>
<evidence type="ECO:0000256" key="3">
    <source>
        <dbReference type="ARBA" id="ARBA00023004"/>
    </source>
</evidence>
<dbReference type="PANTHER" id="PTHR37164:SF1">
    <property type="entry name" value="BACTERIOHEMERYTHRIN"/>
    <property type="match status" value="1"/>
</dbReference>
<dbReference type="Gene3D" id="1.20.120.50">
    <property type="entry name" value="Hemerythrin-like"/>
    <property type="match status" value="1"/>
</dbReference>
<dbReference type="AlphaFoldDB" id="A0A1F4ZUH8"/>
<feature type="domain" description="Hemerythrin-like" evidence="4">
    <location>
        <begin position="13"/>
        <end position="126"/>
    </location>
</feature>
<keyword evidence="2" id="KW-0479">Metal-binding</keyword>
<accession>A0A1F4ZUH8</accession>
<reference evidence="5 6" key="1">
    <citation type="journal article" date="2016" name="Nat. Commun.">
        <title>Thousands of microbial genomes shed light on interconnected biogeochemical processes in an aquifer system.</title>
        <authorList>
            <person name="Anantharaman K."/>
            <person name="Brown C.T."/>
            <person name="Hug L.A."/>
            <person name="Sharon I."/>
            <person name="Castelle C.J."/>
            <person name="Probst A.J."/>
            <person name="Thomas B.C."/>
            <person name="Singh A."/>
            <person name="Wilkins M.J."/>
            <person name="Karaoz U."/>
            <person name="Brodie E.L."/>
            <person name="Williams K.H."/>
            <person name="Hubbard S.S."/>
            <person name="Banfield J.F."/>
        </authorList>
    </citation>
    <scope>NUCLEOTIDE SEQUENCE [LARGE SCALE GENOMIC DNA]</scope>
</reference>
<dbReference type="Pfam" id="PF01814">
    <property type="entry name" value="Hemerythrin"/>
    <property type="match status" value="1"/>
</dbReference>
<name>A0A1F4ZUH8_9BACT</name>
<comment type="caution">
    <text evidence="5">The sequence shown here is derived from an EMBL/GenBank/DDBJ whole genome shotgun (WGS) entry which is preliminary data.</text>
</comment>
<dbReference type="SUPFAM" id="SSF47188">
    <property type="entry name" value="Hemerythrin-like"/>
    <property type="match status" value="1"/>
</dbReference>
<dbReference type="InterPro" id="IPR012312">
    <property type="entry name" value="Hemerythrin-like"/>
</dbReference>
<evidence type="ECO:0000256" key="1">
    <source>
        <dbReference type="ARBA" id="ARBA00010587"/>
    </source>
</evidence>
<dbReference type="Proteomes" id="UP000176424">
    <property type="component" value="Unassembled WGS sequence"/>
</dbReference>
<gene>
    <name evidence="5" type="ORF">A2397_04550</name>
</gene>
<comment type="similarity">
    <text evidence="1">Belongs to the hemerythrin family.</text>
</comment>
<dbReference type="EMBL" id="MEXR01000014">
    <property type="protein sequence ID" value="OGD10079.1"/>
    <property type="molecule type" value="Genomic_DNA"/>
</dbReference>
<sequence>MTLLVWTSKNSVGVKELDAHHQKIFSLLNSLYSSIAKADTKETSKNVLQELINYAQYHFAAEEKYFDQFNYDQKDEHQSQHRQYEQKMAQFIKDIETTPDFVFSYKLLDFLEDWWLGHIGHEDKKYTQCFNSHGLF</sequence>
<keyword evidence="3" id="KW-0408">Iron</keyword>
<dbReference type="STRING" id="1797263.A2397_04550"/>
<dbReference type="NCBIfam" id="NF033749">
    <property type="entry name" value="bact_hemeryth"/>
    <property type="match status" value="1"/>
</dbReference>
<dbReference type="InterPro" id="IPR012827">
    <property type="entry name" value="Hemerythrin_metal-bd"/>
</dbReference>
<dbReference type="InterPro" id="IPR035938">
    <property type="entry name" value="Hemerythrin-like_sf"/>
</dbReference>
<dbReference type="GO" id="GO:0046872">
    <property type="term" value="F:metal ion binding"/>
    <property type="evidence" value="ECO:0007669"/>
    <property type="project" value="UniProtKB-KW"/>
</dbReference>
<dbReference type="CDD" id="cd12107">
    <property type="entry name" value="Hemerythrin"/>
    <property type="match status" value="1"/>
</dbReference>
<organism evidence="5 6">
    <name type="scientific">Candidatus Amesbacteria bacterium RIFOXYB1_FULL_44_23</name>
    <dbReference type="NCBI Taxonomy" id="1797263"/>
    <lineage>
        <taxon>Bacteria</taxon>
        <taxon>Candidatus Amesiibacteriota</taxon>
    </lineage>
</organism>
<evidence type="ECO:0000256" key="2">
    <source>
        <dbReference type="ARBA" id="ARBA00022723"/>
    </source>
</evidence>
<evidence type="ECO:0000313" key="5">
    <source>
        <dbReference type="EMBL" id="OGD10079.1"/>
    </source>
</evidence>
<dbReference type="NCBIfam" id="TIGR02481">
    <property type="entry name" value="hemeryth_dom"/>
    <property type="match status" value="1"/>
</dbReference>
<dbReference type="PANTHER" id="PTHR37164">
    <property type="entry name" value="BACTERIOHEMERYTHRIN"/>
    <property type="match status" value="1"/>
</dbReference>
<dbReference type="InterPro" id="IPR050669">
    <property type="entry name" value="Hemerythrin"/>
</dbReference>